<dbReference type="EMBL" id="JBGMDY010000005">
    <property type="protein sequence ID" value="KAL2333448.1"/>
    <property type="molecule type" value="Genomic_DNA"/>
</dbReference>
<reference evidence="2 3" key="1">
    <citation type="submission" date="2024-08" db="EMBL/GenBank/DDBJ databases">
        <title>Insights into the chromosomal genome structure of Flemingia macrophylla.</title>
        <authorList>
            <person name="Ding Y."/>
            <person name="Zhao Y."/>
            <person name="Bi W."/>
            <person name="Wu M."/>
            <person name="Zhao G."/>
            <person name="Gong Y."/>
            <person name="Li W."/>
            <person name="Zhang P."/>
        </authorList>
    </citation>
    <scope>NUCLEOTIDE SEQUENCE [LARGE SCALE GENOMIC DNA]</scope>
    <source>
        <strain evidence="2">DYQJB</strain>
        <tissue evidence="2">Leaf</tissue>
    </source>
</reference>
<gene>
    <name evidence="2" type="ORF">Fmac_014661</name>
</gene>
<organism evidence="2 3">
    <name type="scientific">Flemingia macrophylla</name>
    <dbReference type="NCBI Taxonomy" id="520843"/>
    <lineage>
        <taxon>Eukaryota</taxon>
        <taxon>Viridiplantae</taxon>
        <taxon>Streptophyta</taxon>
        <taxon>Embryophyta</taxon>
        <taxon>Tracheophyta</taxon>
        <taxon>Spermatophyta</taxon>
        <taxon>Magnoliopsida</taxon>
        <taxon>eudicotyledons</taxon>
        <taxon>Gunneridae</taxon>
        <taxon>Pentapetalae</taxon>
        <taxon>rosids</taxon>
        <taxon>fabids</taxon>
        <taxon>Fabales</taxon>
        <taxon>Fabaceae</taxon>
        <taxon>Papilionoideae</taxon>
        <taxon>50 kb inversion clade</taxon>
        <taxon>NPAAA clade</taxon>
        <taxon>indigoferoid/millettioid clade</taxon>
        <taxon>Phaseoleae</taxon>
        <taxon>Flemingia</taxon>
    </lineage>
</organism>
<sequence length="168" mass="18226">MPTLSSTTSPSTTPPLTMPYHLRIHVKGTHRNPPSPLQTPACSSSAPTASSWTPFSSPSPSASPFPPPSPDTHTTRLRPPPPSTAGGVEREECVTWTRDNRPEEEESHLQRRCRRHRALPLGLRIHPKHQCAIALTVCGHFDGYAGLVIGNSSVLIFQGKGEGNDEEV</sequence>
<dbReference type="Proteomes" id="UP001603857">
    <property type="component" value="Unassembled WGS sequence"/>
</dbReference>
<proteinExistence type="predicted"/>
<accession>A0ABD1MCD6</accession>
<feature type="compositionally biased region" description="Pro residues" evidence="1">
    <location>
        <begin position="61"/>
        <end position="70"/>
    </location>
</feature>
<feature type="compositionally biased region" description="Low complexity" evidence="1">
    <location>
        <begin position="40"/>
        <end position="60"/>
    </location>
</feature>
<comment type="caution">
    <text evidence="2">The sequence shown here is derived from an EMBL/GenBank/DDBJ whole genome shotgun (WGS) entry which is preliminary data.</text>
</comment>
<keyword evidence="3" id="KW-1185">Reference proteome</keyword>
<feature type="region of interest" description="Disordered" evidence="1">
    <location>
        <begin position="1"/>
        <end position="108"/>
    </location>
</feature>
<protein>
    <submittedName>
        <fullName evidence="2">Uncharacterized protein</fullName>
    </submittedName>
</protein>
<dbReference type="AlphaFoldDB" id="A0ABD1MCD6"/>
<name>A0ABD1MCD6_9FABA</name>
<evidence type="ECO:0000313" key="3">
    <source>
        <dbReference type="Proteomes" id="UP001603857"/>
    </source>
</evidence>
<evidence type="ECO:0000313" key="2">
    <source>
        <dbReference type="EMBL" id="KAL2333448.1"/>
    </source>
</evidence>
<feature type="compositionally biased region" description="Basic and acidic residues" evidence="1">
    <location>
        <begin position="88"/>
        <end position="101"/>
    </location>
</feature>
<feature type="compositionally biased region" description="Low complexity" evidence="1">
    <location>
        <begin position="1"/>
        <end position="11"/>
    </location>
</feature>
<evidence type="ECO:0000256" key="1">
    <source>
        <dbReference type="SAM" id="MobiDB-lite"/>
    </source>
</evidence>